<dbReference type="InterPro" id="IPR001303">
    <property type="entry name" value="Aldolase_II/adducin_N"/>
</dbReference>
<dbReference type="InterPro" id="IPR036409">
    <property type="entry name" value="Aldolase_II/adducin_N_sf"/>
</dbReference>
<dbReference type="GO" id="GO:0005829">
    <property type="term" value="C:cytosol"/>
    <property type="evidence" value="ECO:0007669"/>
    <property type="project" value="TreeGrafter"/>
</dbReference>
<dbReference type="GO" id="GO:0019323">
    <property type="term" value="P:pentose catabolic process"/>
    <property type="evidence" value="ECO:0007669"/>
    <property type="project" value="TreeGrafter"/>
</dbReference>
<dbReference type="AlphaFoldDB" id="A0A357VJL2"/>
<evidence type="ECO:0000256" key="1">
    <source>
        <dbReference type="ARBA" id="ARBA00022723"/>
    </source>
</evidence>
<reference evidence="4 5" key="1">
    <citation type="journal article" date="2018" name="Nat. Biotechnol.">
        <title>A standardized bacterial taxonomy based on genome phylogeny substantially revises the tree of life.</title>
        <authorList>
            <person name="Parks D.H."/>
            <person name="Chuvochina M."/>
            <person name="Waite D.W."/>
            <person name="Rinke C."/>
            <person name="Skarshewski A."/>
            <person name="Chaumeil P.A."/>
            <person name="Hugenholtz P."/>
        </authorList>
    </citation>
    <scope>NUCLEOTIDE SEQUENCE [LARGE SCALE GENOMIC DNA]</scope>
    <source>
        <strain evidence="4">UBA12544</strain>
    </source>
</reference>
<accession>A0A357VJL2</accession>
<keyword evidence="2 4" id="KW-0456">Lyase</keyword>
<gene>
    <name evidence="4" type="ORF">DEA61_01570</name>
</gene>
<evidence type="ECO:0000259" key="3">
    <source>
        <dbReference type="Pfam" id="PF00596"/>
    </source>
</evidence>
<dbReference type="GO" id="GO:0008738">
    <property type="term" value="F:L-fuculose-phosphate aldolase activity"/>
    <property type="evidence" value="ECO:0007669"/>
    <property type="project" value="UniProtKB-EC"/>
</dbReference>
<proteinExistence type="predicted"/>
<dbReference type="Proteomes" id="UP000264445">
    <property type="component" value="Unassembled WGS sequence"/>
</dbReference>
<name>A0A357VJL2_9THEO</name>
<evidence type="ECO:0000256" key="2">
    <source>
        <dbReference type="ARBA" id="ARBA00023239"/>
    </source>
</evidence>
<dbReference type="GO" id="GO:0046872">
    <property type="term" value="F:metal ion binding"/>
    <property type="evidence" value="ECO:0007669"/>
    <property type="project" value="UniProtKB-KW"/>
</dbReference>
<evidence type="ECO:0000313" key="5">
    <source>
        <dbReference type="Proteomes" id="UP000264445"/>
    </source>
</evidence>
<dbReference type="EMBL" id="DOLB01000035">
    <property type="protein sequence ID" value="HBT48554.1"/>
    <property type="molecule type" value="Genomic_DNA"/>
</dbReference>
<keyword evidence="1" id="KW-0479">Metal-binding</keyword>
<comment type="caution">
    <text evidence="4">The sequence shown here is derived from an EMBL/GenBank/DDBJ whole genome shotgun (WGS) entry which is preliminary data.</text>
</comment>
<dbReference type="RefSeq" id="WP_278428619.1">
    <property type="nucleotide sequence ID" value="NZ_DOLB01000035.1"/>
</dbReference>
<dbReference type="PANTHER" id="PTHR22789">
    <property type="entry name" value="FUCULOSE PHOSPHATE ALDOLASE"/>
    <property type="match status" value="1"/>
</dbReference>
<dbReference type="InterPro" id="IPR050197">
    <property type="entry name" value="Aldolase_class_II_sugar_metab"/>
</dbReference>
<dbReference type="Pfam" id="PF00596">
    <property type="entry name" value="Aldolase_II"/>
    <property type="match status" value="1"/>
</dbReference>
<organism evidence="4 5">
    <name type="scientific">Caldanaerobacter subterraneus</name>
    <dbReference type="NCBI Taxonomy" id="911092"/>
    <lineage>
        <taxon>Bacteria</taxon>
        <taxon>Bacillati</taxon>
        <taxon>Bacillota</taxon>
        <taxon>Clostridia</taxon>
        <taxon>Thermoanaerobacterales</taxon>
        <taxon>Thermoanaerobacteraceae</taxon>
        <taxon>Caldanaerobacter</taxon>
    </lineage>
</organism>
<dbReference type="EC" id="4.1.2.17" evidence="4"/>
<dbReference type="PANTHER" id="PTHR22789:SF0">
    <property type="entry name" value="3-OXO-TETRONATE 4-PHOSPHATE DECARBOXYLASE-RELATED"/>
    <property type="match status" value="1"/>
</dbReference>
<feature type="non-terminal residue" evidence="4">
    <location>
        <position position="75"/>
    </location>
</feature>
<dbReference type="Gene3D" id="3.40.225.10">
    <property type="entry name" value="Class II aldolase/adducin N-terminal domain"/>
    <property type="match status" value="1"/>
</dbReference>
<evidence type="ECO:0000313" key="4">
    <source>
        <dbReference type="EMBL" id="HBT48554.1"/>
    </source>
</evidence>
<feature type="domain" description="Class II aldolase/adducin N-terminal" evidence="3">
    <location>
        <begin position="8"/>
        <end position="73"/>
    </location>
</feature>
<sequence length="75" mass="8381">MLLKYEREQIVEYGKKLIDTNLTRGTGGNLSVYDYKSGLMAITPSGMDYYELKAEDILVMDLEGKVVEGTKVPST</sequence>
<protein>
    <submittedName>
        <fullName evidence="4">Fuculose phosphate aldolase</fullName>
        <ecNumber evidence="4">4.1.2.17</ecNumber>
    </submittedName>
</protein>
<dbReference type="SUPFAM" id="SSF53639">
    <property type="entry name" value="AraD/HMP-PK domain-like"/>
    <property type="match status" value="1"/>
</dbReference>